<dbReference type="EMBL" id="MDGM01000007">
    <property type="protein sequence ID" value="PIB26132.1"/>
    <property type="molecule type" value="Genomic_DNA"/>
</dbReference>
<feature type="coiled-coil region" evidence="1">
    <location>
        <begin position="192"/>
        <end position="226"/>
    </location>
</feature>
<sequence>MRFFTRSLLGMFITALTVILLFAAFYVVTQAIQERNAKGNRIRQANERVFAVNVAPIEIQNIAPVITTFGEVVSGRTLELRAAAAGTLVQMAPSFRDGSFVKQGDLLFQTDPAIFQANLNLANAELADAKAELEQANNALLLAQDELAAAEVQFSLRIQASDRQRVLIERKLGTEANLEAAELSTSAAQQALLAKRQALADAQARISSAENALARATINQQEASRKLDETTVTAKFDGALSEVTGVLGGLVSVNEQLANLIDPTALEVSLRISTQEFANLSMFGGRVIGTKIGVTATGAETPISATIDRVSAAVGAGLTGRELFASFDDQMIESLRPGDFVTVSIREQELQNVSIIPASAISAAGEILLVSNDNRIESKLVPILRKQGNNVIISAGDIAGRLLILERGPQLGGGIKVEPRAKNNAVLPKPEVVKVTEQERLKLIAFVTDNERMPDAAKKRILANLQSTEIPKQTYDRLSARTGG</sequence>
<feature type="coiled-coil region" evidence="1">
    <location>
        <begin position="116"/>
        <end position="153"/>
    </location>
</feature>
<protein>
    <recommendedName>
        <fullName evidence="5">Efflux transporter periplasmic adaptor subunit</fullName>
    </recommendedName>
</protein>
<reference evidence="3 4" key="1">
    <citation type="submission" date="2016-08" db="EMBL/GenBank/DDBJ databases">
        <title>Draft genome of Amylibacter sp. strain 4G11.</title>
        <authorList>
            <person name="Wong S.-K."/>
            <person name="Hamasaki K."/>
            <person name="Yoshizawa S."/>
        </authorList>
    </citation>
    <scope>NUCLEOTIDE SEQUENCE [LARGE SCALE GENOMIC DNA]</scope>
    <source>
        <strain evidence="3 4">4G11</strain>
    </source>
</reference>
<name>A0A2G5KAQ2_9RHOB</name>
<keyword evidence="2" id="KW-0812">Transmembrane</keyword>
<accession>A0A2G5KAQ2</accession>
<proteinExistence type="predicted"/>
<gene>
    <name evidence="3" type="ORF">BFP76_14345</name>
</gene>
<organism evidence="3 4">
    <name type="scientific">Paramylibacter kogurei</name>
    <dbReference type="NCBI Taxonomy" id="1889778"/>
    <lineage>
        <taxon>Bacteria</taxon>
        <taxon>Pseudomonadati</taxon>
        <taxon>Pseudomonadota</taxon>
        <taxon>Alphaproteobacteria</taxon>
        <taxon>Rhodobacterales</taxon>
        <taxon>Paracoccaceae</taxon>
        <taxon>Paramylibacter</taxon>
    </lineage>
</organism>
<keyword evidence="4" id="KW-1185">Reference proteome</keyword>
<feature type="transmembrane region" description="Helical" evidence="2">
    <location>
        <begin position="7"/>
        <end position="28"/>
    </location>
</feature>
<keyword evidence="2" id="KW-0472">Membrane</keyword>
<evidence type="ECO:0000313" key="4">
    <source>
        <dbReference type="Proteomes" id="UP000231516"/>
    </source>
</evidence>
<dbReference type="RefSeq" id="WP_099591878.1">
    <property type="nucleotide sequence ID" value="NZ_MDGM01000007.1"/>
</dbReference>
<dbReference type="AlphaFoldDB" id="A0A2G5KAQ2"/>
<dbReference type="GO" id="GO:0015562">
    <property type="term" value="F:efflux transmembrane transporter activity"/>
    <property type="evidence" value="ECO:0007669"/>
    <property type="project" value="TreeGrafter"/>
</dbReference>
<evidence type="ECO:0000256" key="1">
    <source>
        <dbReference type="SAM" id="Coils"/>
    </source>
</evidence>
<dbReference type="PANTHER" id="PTHR30469">
    <property type="entry name" value="MULTIDRUG RESISTANCE PROTEIN MDTA"/>
    <property type="match status" value="1"/>
</dbReference>
<comment type="caution">
    <text evidence="3">The sequence shown here is derived from an EMBL/GenBank/DDBJ whole genome shotgun (WGS) entry which is preliminary data.</text>
</comment>
<dbReference type="Proteomes" id="UP000231516">
    <property type="component" value="Unassembled WGS sequence"/>
</dbReference>
<dbReference type="Gene3D" id="2.40.420.20">
    <property type="match status" value="1"/>
</dbReference>
<evidence type="ECO:0000256" key="2">
    <source>
        <dbReference type="SAM" id="Phobius"/>
    </source>
</evidence>
<keyword evidence="1" id="KW-0175">Coiled coil</keyword>
<evidence type="ECO:0008006" key="5">
    <source>
        <dbReference type="Google" id="ProtNLM"/>
    </source>
</evidence>
<dbReference type="Gene3D" id="2.40.30.170">
    <property type="match status" value="1"/>
</dbReference>
<dbReference type="OrthoDB" id="7626141at2"/>
<evidence type="ECO:0000313" key="3">
    <source>
        <dbReference type="EMBL" id="PIB26132.1"/>
    </source>
</evidence>
<keyword evidence="2" id="KW-1133">Transmembrane helix</keyword>
<dbReference type="Gene3D" id="2.40.50.100">
    <property type="match status" value="1"/>
</dbReference>
<dbReference type="SUPFAM" id="SSF111369">
    <property type="entry name" value="HlyD-like secretion proteins"/>
    <property type="match status" value="2"/>
</dbReference>
<dbReference type="GO" id="GO:1990281">
    <property type="term" value="C:efflux pump complex"/>
    <property type="evidence" value="ECO:0007669"/>
    <property type="project" value="TreeGrafter"/>
</dbReference>
<dbReference type="Gene3D" id="1.10.287.470">
    <property type="entry name" value="Helix hairpin bin"/>
    <property type="match status" value="1"/>
</dbReference>